<dbReference type="PANTHER" id="PTHR43618:SF8">
    <property type="entry name" value="7ALPHA-HYDROXYSTEROID DEHYDROGENASE"/>
    <property type="match status" value="1"/>
</dbReference>
<dbReference type="AlphaFoldDB" id="A0AAN6M1I0"/>
<comment type="similarity">
    <text evidence="1">Belongs to the short-chain dehydrogenases/reductases (SDR) family.</text>
</comment>
<dbReference type="Proteomes" id="UP001280581">
    <property type="component" value="Unassembled WGS sequence"/>
</dbReference>
<evidence type="ECO:0000256" key="1">
    <source>
        <dbReference type="ARBA" id="ARBA00006484"/>
    </source>
</evidence>
<feature type="region of interest" description="Disordered" evidence="4">
    <location>
        <begin position="243"/>
        <end position="276"/>
    </location>
</feature>
<evidence type="ECO:0008006" key="7">
    <source>
        <dbReference type="Google" id="ProtNLM"/>
    </source>
</evidence>
<keyword evidence="2" id="KW-0521">NADP</keyword>
<evidence type="ECO:0000256" key="3">
    <source>
        <dbReference type="ARBA" id="ARBA00023002"/>
    </source>
</evidence>
<feature type="compositionally biased region" description="Low complexity" evidence="4">
    <location>
        <begin position="257"/>
        <end position="274"/>
    </location>
</feature>
<dbReference type="PANTHER" id="PTHR43618">
    <property type="entry name" value="7-ALPHA-HYDROXYSTEROID DEHYDROGENASE"/>
    <property type="match status" value="1"/>
</dbReference>
<dbReference type="InterPro" id="IPR036291">
    <property type="entry name" value="NAD(P)-bd_dom_sf"/>
</dbReference>
<dbReference type="Gene3D" id="3.40.50.720">
    <property type="entry name" value="NAD(P)-binding Rossmann-like Domain"/>
    <property type="match status" value="1"/>
</dbReference>
<name>A0AAN6M1I0_9PLEO</name>
<dbReference type="InterPro" id="IPR052178">
    <property type="entry name" value="Sec_Metab_Biosynth_SDR"/>
</dbReference>
<dbReference type="GO" id="GO:0016491">
    <property type="term" value="F:oxidoreductase activity"/>
    <property type="evidence" value="ECO:0007669"/>
    <property type="project" value="UniProtKB-KW"/>
</dbReference>
<sequence length="414" mass="43784">MADDLTVSNLFNFTNHVVLVTGGASGLGEMAAQAYVQNGARVIIASRKEAELKKVTDRLNQLGPGKCEYIVADLKDKAGCVALAEEAKRRTERLTVLINNSGATWGGSYYDFPESGWDKLMSLNVKSIFYLTVYLEPLLLHSVSPTSPSHVINIASMAGIQTLDVTSPPTGGLAPPGQGTFSYGPSKAACIHLTKMQANEEDGNLGSGDLGIYLFQRPTTIPIAIKGRLITPKAVLTCRETTSSPLNSHIRPSPSFTSLTPSAGTTTATAPSLPISNTNSSRLLPPTWISSIYLHVSQVGVPASTNAVSSWKLALNTISAPSSYPFPTSTGYNLKLRFPSPIPFFFAIKSLTSTPATTKVSTSNPGLASLFPPTTTVPFLPSPPNVYLPANFLPASLTAFFSNADTISPATTSA</sequence>
<organism evidence="5 6">
    <name type="scientific">Pseudopithomyces chartarum</name>
    <dbReference type="NCBI Taxonomy" id="1892770"/>
    <lineage>
        <taxon>Eukaryota</taxon>
        <taxon>Fungi</taxon>
        <taxon>Dikarya</taxon>
        <taxon>Ascomycota</taxon>
        <taxon>Pezizomycotina</taxon>
        <taxon>Dothideomycetes</taxon>
        <taxon>Pleosporomycetidae</taxon>
        <taxon>Pleosporales</taxon>
        <taxon>Massarineae</taxon>
        <taxon>Didymosphaeriaceae</taxon>
        <taxon>Pseudopithomyces</taxon>
    </lineage>
</organism>
<evidence type="ECO:0000256" key="2">
    <source>
        <dbReference type="ARBA" id="ARBA00022857"/>
    </source>
</evidence>
<accession>A0AAN6M1I0</accession>
<evidence type="ECO:0000313" key="6">
    <source>
        <dbReference type="Proteomes" id="UP001280581"/>
    </source>
</evidence>
<evidence type="ECO:0000313" key="5">
    <source>
        <dbReference type="EMBL" id="KAK3214128.1"/>
    </source>
</evidence>
<dbReference type="InterPro" id="IPR002347">
    <property type="entry name" value="SDR_fam"/>
</dbReference>
<comment type="caution">
    <text evidence="5">The sequence shown here is derived from an EMBL/GenBank/DDBJ whole genome shotgun (WGS) entry which is preliminary data.</text>
</comment>
<gene>
    <name evidence="5" type="ORF">GRF29_28g2119139</name>
</gene>
<keyword evidence="6" id="KW-1185">Reference proteome</keyword>
<dbReference type="SUPFAM" id="SSF51735">
    <property type="entry name" value="NAD(P)-binding Rossmann-fold domains"/>
    <property type="match status" value="1"/>
</dbReference>
<proteinExistence type="inferred from homology"/>
<protein>
    <recommendedName>
        <fullName evidence="7">NAD(P)-binding protein</fullName>
    </recommendedName>
</protein>
<keyword evidence="3" id="KW-0560">Oxidoreductase</keyword>
<dbReference type="Pfam" id="PF00106">
    <property type="entry name" value="adh_short"/>
    <property type="match status" value="1"/>
</dbReference>
<reference evidence="5 6" key="1">
    <citation type="submission" date="2021-02" db="EMBL/GenBank/DDBJ databases">
        <title>Genome assembly of Pseudopithomyces chartarum.</title>
        <authorList>
            <person name="Jauregui R."/>
            <person name="Singh J."/>
            <person name="Voisey C."/>
        </authorList>
    </citation>
    <scope>NUCLEOTIDE SEQUENCE [LARGE SCALE GENOMIC DNA]</scope>
    <source>
        <strain evidence="5 6">AGR01</strain>
    </source>
</reference>
<dbReference type="PRINTS" id="PR00081">
    <property type="entry name" value="GDHRDH"/>
</dbReference>
<dbReference type="EMBL" id="WVTA01000004">
    <property type="protein sequence ID" value="KAK3214128.1"/>
    <property type="molecule type" value="Genomic_DNA"/>
</dbReference>
<evidence type="ECO:0000256" key="4">
    <source>
        <dbReference type="SAM" id="MobiDB-lite"/>
    </source>
</evidence>